<protein>
    <submittedName>
        <fullName evidence="3">RND family efflux transporter, MFP subunit</fullName>
    </submittedName>
</protein>
<dbReference type="RefSeq" id="WP_065305855.1">
    <property type="nucleotide sequence ID" value="NZ_LOCQ01000027.1"/>
</dbReference>
<dbReference type="NCBIfam" id="TIGR01730">
    <property type="entry name" value="RND_mfp"/>
    <property type="match status" value="1"/>
</dbReference>
<reference evidence="3 4" key="1">
    <citation type="submission" date="2016-04" db="EMBL/GenBank/DDBJ databases">
        <title>Draft genome sequence of Janthinobacterium psychrotolerans sp. nov., isolated from freshwater sediments in Denmark.</title>
        <authorList>
            <person name="Gong X."/>
            <person name="Skrivergaard S."/>
            <person name="Korsgaard B.S."/>
            <person name="Schreiber L."/>
            <person name="Marshall I.P."/>
            <person name="Finster K."/>
            <person name="Schramm A."/>
        </authorList>
    </citation>
    <scope>NUCLEOTIDE SEQUENCE [LARGE SCALE GENOMIC DNA]</scope>
    <source>
        <strain evidence="3 4">S3-2</strain>
    </source>
</reference>
<evidence type="ECO:0000313" key="3">
    <source>
        <dbReference type="EMBL" id="OBV41595.1"/>
    </source>
</evidence>
<dbReference type="InterPro" id="IPR006143">
    <property type="entry name" value="RND_pump_MFP"/>
</dbReference>
<dbReference type="GO" id="GO:1990281">
    <property type="term" value="C:efflux pump complex"/>
    <property type="evidence" value="ECO:0007669"/>
    <property type="project" value="TreeGrafter"/>
</dbReference>
<comment type="similarity">
    <text evidence="1">Belongs to the membrane fusion protein (MFP) (TC 8.A.1) family.</text>
</comment>
<dbReference type="STRING" id="1747903.ASR47_103611"/>
<dbReference type="GO" id="GO:0015562">
    <property type="term" value="F:efflux transmembrane transporter activity"/>
    <property type="evidence" value="ECO:0007669"/>
    <property type="project" value="TreeGrafter"/>
</dbReference>
<dbReference type="EMBL" id="LOCQ01000027">
    <property type="protein sequence ID" value="OBV41595.1"/>
    <property type="molecule type" value="Genomic_DNA"/>
</dbReference>
<comment type="caution">
    <text evidence="3">The sequence shown here is derived from an EMBL/GenBank/DDBJ whole genome shotgun (WGS) entry which is preliminary data.</text>
</comment>
<keyword evidence="4" id="KW-1185">Reference proteome</keyword>
<evidence type="ECO:0000256" key="2">
    <source>
        <dbReference type="SAM" id="SignalP"/>
    </source>
</evidence>
<sequence length="265" mass="28097">MMMSLHRSLVSVLISTLGAGALAAAPAAPLAQAKPAAAPVTTAASKTIRVLVAADQESVLASQMAGRIDLVNVKLGSTISAGQVLLKFNCDEQNAHLKMANAEFYGAQQTYESKVKLQAMQSVAEIDVQQTAALAQKAKAQIQLYQAQLRQCTIVAPFAGRVTRLLAKQYASVNIGQPLIEIVNDRKLKVQLNVPSLWLSWLKVGQPFSLKIDETGSSYNAKVQRINGRVDAVSQSIEIEGEVTGNTANLLPGMSGVASFPAAGR</sequence>
<keyword evidence="2" id="KW-0732">Signal</keyword>
<feature type="chain" id="PRO_5008355849" evidence="2">
    <location>
        <begin position="24"/>
        <end position="265"/>
    </location>
</feature>
<evidence type="ECO:0000256" key="1">
    <source>
        <dbReference type="ARBA" id="ARBA00009477"/>
    </source>
</evidence>
<evidence type="ECO:0000313" key="4">
    <source>
        <dbReference type="Proteomes" id="UP000092713"/>
    </source>
</evidence>
<dbReference type="PANTHER" id="PTHR30469">
    <property type="entry name" value="MULTIDRUG RESISTANCE PROTEIN MDTA"/>
    <property type="match status" value="1"/>
</dbReference>
<dbReference type="Gene3D" id="2.40.50.100">
    <property type="match status" value="1"/>
</dbReference>
<dbReference type="Proteomes" id="UP000092713">
    <property type="component" value="Unassembled WGS sequence"/>
</dbReference>
<feature type="signal peptide" evidence="2">
    <location>
        <begin position="1"/>
        <end position="23"/>
    </location>
</feature>
<dbReference type="OrthoDB" id="9778796at2"/>
<organism evidence="3 4">
    <name type="scientific">Janthinobacterium psychrotolerans</name>
    <dbReference type="NCBI Taxonomy" id="1747903"/>
    <lineage>
        <taxon>Bacteria</taxon>
        <taxon>Pseudomonadati</taxon>
        <taxon>Pseudomonadota</taxon>
        <taxon>Betaproteobacteria</taxon>
        <taxon>Burkholderiales</taxon>
        <taxon>Oxalobacteraceae</taxon>
        <taxon>Janthinobacterium</taxon>
    </lineage>
</organism>
<gene>
    <name evidence="3" type="ORF">ASR47_103611</name>
</gene>
<accession>A0A1A7CA02</accession>
<dbReference type="PANTHER" id="PTHR30469:SF15">
    <property type="entry name" value="HLYD FAMILY OF SECRETION PROTEINS"/>
    <property type="match status" value="1"/>
</dbReference>
<dbReference type="Gene3D" id="2.40.30.170">
    <property type="match status" value="1"/>
</dbReference>
<dbReference type="SUPFAM" id="SSF111369">
    <property type="entry name" value="HlyD-like secretion proteins"/>
    <property type="match status" value="1"/>
</dbReference>
<proteinExistence type="inferred from homology"/>
<dbReference type="AlphaFoldDB" id="A0A1A7CA02"/>
<name>A0A1A7CA02_9BURK</name>